<dbReference type="Gene3D" id="2.115.10.20">
    <property type="entry name" value="Glycosyl hydrolase domain, family 43"/>
    <property type="match status" value="2"/>
</dbReference>
<organism evidence="1 2">
    <name type="scientific">Cereibacter azotoformans</name>
    <dbReference type="NCBI Taxonomy" id="43057"/>
    <lineage>
        <taxon>Bacteria</taxon>
        <taxon>Pseudomonadati</taxon>
        <taxon>Pseudomonadota</taxon>
        <taxon>Alphaproteobacteria</taxon>
        <taxon>Rhodobacterales</taxon>
        <taxon>Paracoccaceae</taxon>
        <taxon>Cereibacter</taxon>
    </lineage>
</organism>
<proteinExistence type="predicted"/>
<accession>A0A2T5JKS9</accession>
<keyword evidence="2" id="KW-1185">Reference proteome</keyword>
<comment type="caution">
    <text evidence="1">The sequence shown here is derived from an EMBL/GenBank/DDBJ whole genome shotgun (WGS) entry which is preliminary data.</text>
</comment>
<evidence type="ECO:0000313" key="2">
    <source>
        <dbReference type="Proteomes" id="UP000244060"/>
    </source>
</evidence>
<gene>
    <name evidence="1" type="ORF">C8J28_1423</name>
</gene>
<dbReference type="InterPro" id="IPR023296">
    <property type="entry name" value="Glyco_hydro_beta-prop_sf"/>
</dbReference>
<protein>
    <recommendedName>
        <fullName evidence="3">Exo-alpha-sialidase</fullName>
    </recommendedName>
</protein>
<dbReference type="AlphaFoldDB" id="A0A2T5JKS9"/>
<dbReference type="RefSeq" id="WP_233864167.1">
    <property type="nucleotide sequence ID" value="NZ_CP090022.1"/>
</dbReference>
<sequence length="319" mass="35190">MGQVVSSLWRRKGRILGPADLENMRLVQTPTAWQLPDGTVRIAASCRTAENVSVMQVMECDPSQDMKIVRPPQPDPTALHAIEAGGLSGFGACDATWDCETLVLAASSIVVQGRFYDTSIELMTSSDGGATFSAPRTVLTSAANGGYPVTLPCVRRLDGGGWRMWFTAFTEWLPEVHPHPDARYCIRSAQSPDGEAWTVDPEPSIPRTPGEAGLARPTILQADGTFEMWFSARGPYSADDPILRRYRLCYARSDDGAFWQRHDDRHGFVNPPEDDDWDAQMQCYPSVLRLADGQQVMFYCGNGYGQSGFGWATREWNGA</sequence>
<reference evidence="1 2" key="1">
    <citation type="submission" date="2018-04" db="EMBL/GenBank/DDBJ databases">
        <title>Genomic Encyclopedia of Type Strains, Phase III (KMG-III): the genomes of soil and plant-associated and newly described type strains.</title>
        <authorList>
            <person name="Whitman W."/>
        </authorList>
    </citation>
    <scope>NUCLEOTIDE SEQUENCE [LARGE SCALE GENOMIC DNA]</scope>
    <source>
        <strain evidence="1 2">KA25</strain>
    </source>
</reference>
<dbReference type="SUPFAM" id="SSF75005">
    <property type="entry name" value="Arabinanase/levansucrase/invertase"/>
    <property type="match status" value="1"/>
</dbReference>
<dbReference type="Proteomes" id="UP000244060">
    <property type="component" value="Unassembled WGS sequence"/>
</dbReference>
<evidence type="ECO:0000313" key="1">
    <source>
        <dbReference type="EMBL" id="PTR07308.1"/>
    </source>
</evidence>
<evidence type="ECO:0008006" key="3">
    <source>
        <dbReference type="Google" id="ProtNLM"/>
    </source>
</evidence>
<dbReference type="EMBL" id="QAOT01000042">
    <property type="protein sequence ID" value="PTR07308.1"/>
    <property type="molecule type" value="Genomic_DNA"/>
</dbReference>
<name>A0A2T5JKS9_9RHOB</name>